<sequence>MKIISSSSKGNYKVTDAQKEVCEVTYQNWFSSKATTVFKGHTIELSPKNIWTSKVIITKDGAIIGDITFNLKAEIVICIRDKTQKEHFYILRNKGVFHLKFELFNQDDKRLLTMVSSNKWLKTSYDYSIESVRPNFNIELAELLIYCGYSANLYLTMISAI</sequence>
<dbReference type="Proteomes" id="UP000276309">
    <property type="component" value="Chromosome"/>
</dbReference>
<dbReference type="GO" id="GO:0008483">
    <property type="term" value="F:transaminase activity"/>
    <property type="evidence" value="ECO:0007669"/>
    <property type="project" value="UniProtKB-KW"/>
</dbReference>
<dbReference type="RefSeq" id="WP_121850565.1">
    <property type="nucleotide sequence ID" value="NZ_CP032050.1"/>
</dbReference>
<keyword evidence="1" id="KW-0808">Transferase</keyword>
<gene>
    <name evidence="1" type="ORF">D1013_02535</name>
</gene>
<evidence type="ECO:0000313" key="1">
    <source>
        <dbReference type="EMBL" id="AYN69574.1"/>
    </source>
</evidence>
<name>A0A3G2LBE4_9FLAO</name>
<protein>
    <submittedName>
        <fullName evidence="1">Aminotransferase</fullName>
    </submittedName>
</protein>
<evidence type="ECO:0000313" key="2">
    <source>
        <dbReference type="Proteomes" id="UP000276309"/>
    </source>
</evidence>
<dbReference type="KEGG" id="emar:D1013_02535"/>
<dbReference type="OrthoDB" id="948713at2"/>
<organism evidence="1 2">
    <name type="scientific">Euzebyella marina</name>
    <dbReference type="NCBI Taxonomy" id="1761453"/>
    <lineage>
        <taxon>Bacteria</taxon>
        <taxon>Pseudomonadati</taxon>
        <taxon>Bacteroidota</taxon>
        <taxon>Flavobacteriia</taxon>
        <taxon>Flavobacteriales</taxon>
        <taxon>Flavobacteriaceae</taxon>
        <taxon>Euzebyella</taxon>
    </lineage>
</organism>
<dbReference type="AlphaFoldDB" id="A0A3G2LBE4"/>
<reference evidence="1 2" key="1">
    <citation type="submission" date="2018-08" db="EMBL/GenBank/DDBJ databases">
        <title>The reduced genetic potential of extracellular carbohydrate catabolism in Euzebyella marina RN62, a Flavobacteriia bacterium isolated from the hadal water.</title>
        <authorList>
            <person name="Xue C."/>
        </authorList>
    </citation>
    <scope>NUCLEOTIDE SEQUENCE [LARGE SCALE GENOMIC DNA]</scope>
    <source>
        <strain evidence="1 2">RN62</strain>
    </source>
</reference>
<keyword evidence="2" id="KW-1185">Reference proteome</keyword>
<accession>A0A3G2LBE4</accession>
<keyword evidence="1" id="KW-0032">Aminotransferase</keyword>
<dbReference type="EMBL" id="CP032050">
    <property type="protein sequence ID" value="AYN69574.1"/>
    <property type="molecule type" value="Genomic_DNA"/>
</dbReference>
<proteinExistence type="predicted"/>